<keyword evidence="3" id="KW-1185">Reference proteome</keyword>
<sequence>MSRTRRTIFALAAATVLTVLGVIAPAASAQAAPASLGGDFCRLAQNTTVAVGTPVGGTCPD</sequence>
<reference evidence="2" key="1">
    <citation type="submission" date="2024-05" db="EMBL/GenBank/DDBJ databases">
        <title>30 novel species of actinomycetes from the DSMZ collection.</title>
        <authorList>
            <person name="Nouioui I."/>
        </authorList>
    </citation>
    <scope>NUCLEOTIDE SEQUENCE</scope>
    <source>
        <strain evidence="2">DSM 40473</strain>
    </source>
</reference>
<feature type="signal peptide" evidence="1">
    <location>
        <begin position="1"/>
        <end position="31"/>
    </location>
</feature>
<dbReference type="RefSeq" id="WP_311607328.1">
    <property type="nucleotide sequence ID" value="NZ_JAVRFI010000001.1"/>
</dbReference>
<protein>
    <recommendedName>
        <fullName evidence="4">Chaplin domain-containing protein</fullName>
    </recommendedName>
</protein>
<gene>
    <name evidence="2" type="ORF">RM609_01940</name>
</gene>
<comment type="caution">
    <text evidence="2">The sequence shown here is derived from an EMBL/GenBank/DDBJ whole genome shotgun (WGS) entry which is preliminary data.</text>
</comment>
<proteinExistence type="predicted"/>
<dbReference type="EMBL" id="JAVRFI010000001">
    <property type="protein sequence ID" value="MDT0447864.1"/>
    <property type="molecule type" value="Genomic_DNA"/>
</dbReference>
<dbReference type="Proteomes" id="UP001180531">
    <property type="component" value="Unassembled WGS sequence"/>
</dbReference>
<organism evidence="2 3">
    <name type="scientific">Streptomyces hesseae</name>
    <dbReference type="NCBI Taxonomy" id="3075519"/>
    <lineage>
        <taxon>Bacteria</taxon>
        <taxon>Bacillati</taxon>
        <taxon>Actinomycetota</taxon>
        <taxon>Actinomycetes</taxon>
        <taxon>Kitasatosporales</taxon>
        <taxon>Streptomycetaceae</taxon>
        <taxon>Streptomyces</taxon>
    </lineage>
</organism>
<dbReference type="InterPro" id="IPR006311">
    <property type="entry name" value="TAT_signal"/>
</dbReference>
<evidence type="ECO:0000313" key="3">
    <source>
        <dbReference type="Proteomes" id="UP001180531"/>
    </source>
</evidence>
<accession>A0ABU2SFW0</accession>
<evidence type="ECO:0000256" key="1">
    <source>
        <dbReference type="SAM" id="SignalP"/>
    </source>
</evidence>
<evidence type="ECO:0000313" key="2">
    <source>
        <dbReference type="EMBL" id="MDT0447864.1"/>
    </source>
</evidence>
<feature type="chain" id="PRO_5047297615" description="Chaplin domain-containing protein" evidence="1">
    <location>
        <begin position="32"/>
        <end position="61"/>
    </location>
</feature>
<keyword evidence="1" id="KW-0732">Signal</keyword>
<dbReference type="PROSITE" id="PS51318">
    <property type="entry name" value="TAT"/>
    <property type="match status" value="1"/>
</dbReference>
<evidence type="ECO:0008006" key="4">
    <source>
        <dbReference type="Google" id="ProtNLM"/>
    </source>
</evidence>
<name>A0ABU2SFW0_9ACTN</name>